<dbReference type="PROSITE" id="PS50885">
    <property type="entry name" value="HAMP"/>
    <property type="match status" value="1"/>
</dbReference>
<evidence type="ECO:0000256" key="8">
    <source>
        <dbReference type="ARBA" id="ARBA00022777"/>
    </source>
</evidence>
<keyword evidence="5" id="KW-0597">Phosphoprotein</keyword>
<evidence type="ECO:0000313" key="15">
    <source>
        <dbReference type="EMBL" id="AYQ73019.1"/>
    </source>
</evidence>
<dbReference type="Gene3D" id="1.10.287.130">
    <property type="match status" value="1"/>
</dbReference>
<dbReference type="GO" id="GO:0016036">
    <property type="term" value="P:cellular response to phosphate starvation"/>
    <property type="evidence" value="ECO:0007669"/>
    <property type="project" value="TreeGrafter"/>
</dbReference>
<keyword evidence="12" id="KW-0812">Transmembrane</keyword>
<evidence type="ECO:0000259" key="13">
    <source>
        <dbReference type="PROSITE" id="PS50109"/>
    </source>
</evidence>
<keyword evidence="8 15" id="KW-0418">Kinase</keyword>
<evidence type="ECO:0000256" key="5">
    <source>
        <dbReference type="ARBA" id="ARBA00022553"/>
    </source>
</evidence>
<dbReference type="InterPro" id="IPR003660">
    <property type="entry name" value="HAMP_dom"/>
</dbReference>
<organism evidence="15 16">
    <name type="scientific">Cohnella candidum</name>
    <dbReference type="NCBI Taxonomy" id="2674991"/>
    <lineage>
        <taxon>Bacteria</taxon>
        <taxon>Bacillati</taxon>
        <taxon>Bacillota</taxon>
        <taxon>Bacilli</taxon>
        <taxon>Bacillales</taxon>
        <taxon>Paenibacillaceae</taxon>
        <taxon>Cohnella</taxon>
    </lineage>
</organism>
<dbReference type="SMART" id="SM00388">
    <property type="entry name" value="HisKA"/>
    <property type="match status" value="1"/>
</dbReference>
<dbReference type="GO" id="GO:0005886">
    <property type="term" value="C:plasma membrane"/>
    <property type="evidence" value="ECO:0007669"/>
    <property type="project" value="UniProtKB-SubCell"/>
</dbReference>
<evidence type="ECO:0000256" key="11">
    <source>
        <dbReference type="ARBA" id="ARBA00023136"/>
    </source>
</evidence>
<evidence type="ECO:0000259" key="14">
    <source>
        <dbReference type="PROSITE" id="PS50885"/>
    </source>
</evidence>
<keyword evidence="4" id="KW-1003">Cell membrane</keyword>
<dbReference type="FunFam" id="3.30.565.10:FF:000006">
    <property type="entry name" value="Sensor histidine kinase WalK"/>
    <property type="match status" value="1"/>
</dbReference>
<evidence type="ECO:0000256" key="10">
    <source>
        <dbReference type="ARBA" id="ARBA00023012"/>
    </source>
</evidence>
<dbReference type="SUPFAM" id="SSF158472">
    <property type="entry name" value="HAMP domain-like"/>
    <property type="match status" value="1"/>
</dbReference>
<dbReference type="GO" id="GO:0005524">
    <property type="term" value="F:ATP binding"/>
    <property type="evidence" value="ECO:0007669"/>
    <property type="project" value="UniProtKB-KW"/>
</dbReference>
<dbReference type="CDD" id="cd00082">
    <property type="entry name" value="HisKA"/>
    <property type="match status" value="1"/>
</dbReference>
<keyword evidence="12" id="KW-1133">Transmembrane helix</keyword>
<comment type="catalytic activity">
    <reaction evidence="1">
        <text>ATP + protein L-histidine = ADP + protein N-phospho-L-histidine.</text>
        <dbReference type="EC" id="2.7.13.3"/>
    </reaction>
</comment>
<keyword evidence="7" id="KW-0547">Nucleotide-binding</keyword>
<sequence length="356" mass="39874">MKKLRVRTYFMLSLMLFLLLPWLCYLTAHLLTTHSLRLGEERPSSSLVLMTASSGLLLAFIIAGIWMRRLLLAPLEGMGQAARQIATGDWDVRLPDSAVREIAEVRDGFEVMVDGLQSAYRKQTELEEERRFMIAAVAHDLRTPLFALRGYLDGLEQGIARTPEQMAKYAAVCKEKAAQLDRLVEDLFTFTKMEYPETALREAACDFNEIVQKAVESLKPQSQQKQISVVTRDAEDACLIRADAHLLERALSNLLDNAVRHTPVYGRIHIQCRREEDRVLFAIRDSGPGFAAEELEHVFEPLYRGEQSRNRDTGGAGLGLAISRRIIRQHGGELAAGNDPSEGAILTGWIPVNVSS</sequence>
<comment type="subcellular location">
    <subcellularLocation>
        <location evidence="2">Cell membrane</location>
        <topology evidence="2">Multi-pass membrane protein</topology>
    </subcellularLocation>
</comment>
<keyword evidence="10" id="KW-0902">Two-component regulatory system</keyword>
<dbReference type="Pfam" id="PF02518">
    <property type="entry name" value="HATPase_c"/>
    <property type="match status" value="1"/>
</dbReference>
<dbReference type="InterPro" id="IPR036890">
    <property type="entry name" value="HATPase_C_sf"/>
</dbReference>
<dbReference type="InterPro" id="IPR003661">
    <property type="entry name" value="HisK_dim/P_dom"/>
</dbReference>
<dbReference type="PANTHER" id="PTHR45453">
    <property type="entry name" value="PHOSPHATE REGULON SENSOR PROTEIN PHOR"/>
    <property type="match status" value="1"/>
</dbReference>
<evidence type="ECO:0000256" key="2">
    <source>
        <dbReference type="ARBA" id="ARBA00004651"/>
    </source>
</evidence>
<name>A0A3G3JZU9_9BACL</name>
<protein>
    <recommendedName>
        <fullName evidence="3">histidine kinase</fullName>
        <ecNumber evidence="3">2.7.13.3</ecNumber>
    </recommendedName>
</protein>
<dbReference type="FunFam" id="1.10.287.130:FF:000001">
    <property type="entry name" value="Two-component sensor histidine kinase"/>
    <property type="match status" value="1"/>
</dbReference>
<dbReference type="InterPro" id="IPR050351">
    <property type="entry name" value="BphY/WalK/GraS-like"/>
</dbReference>
<dbReference type="SUPFAM" id="SSF47384">
    <property type="entry name" value="Homodimeric domain of signal transducing histidine kinase"/>
    <property type="match status" value="1"/>
</dbReference>
<dbReference type="SMART" id="SM00387">
    <property type="entry name" value="HATPase_c"/>
    <property type="match status" value="1"/>
</dbReference>
<feature type="domain" description="Histidine kinase" evidence="13">
    <location>
        <begin position="136"/>
        <end position="354"/>
    </location>
</feature>
<gene>
    <name evidence="15" type="ORF">EAV92_10855</name>
</gene>
<dbReference type="InterPro" id="IPR004358">
    <property type="entry name" value="Sig_transdc_His_kin-like_C"/>
</dbReference>
<dbReference type="PANTHER" id="PTHR45453:SF1">
    <property type="entry name" value="PHOSPHATE REGULON SENSOR PROTEIN PHOR"/>
    <property type="match status" value="1"/>
</dbReference>
<evidence type="ECO:0000256" key="12">
    <source>
        <dbReference type="SAM" id="Phobius"/>
    </source>
</evidence>
<keyword evidence="6" id="KW-0808">Transferase</keyword>
<dbReference type="Pfam" id="PF00672">
    <property type="entry name" value="HAMP"/>
    <property type="match status" value="1"/>
</dbReference>
<evidence type="ECO:0000313" key="16">
    <source>
        <dbReference type="Proteomes" id="UP000269097"/>
    </source>
</evidence>
<dbReference type="GO" id="GO:0000155">
    <property type="term" value="F:phosphorelay sensor kinase activity"/>
    <property type="evidence" value="ECO:0007669"/>
    <property type="project" value="InterPro"/>
</dbReference>
<dbReference type="InterPro" id="IPR005467">
    <property type="entry name" value="His_kinase_dom"/>
</dbReference>
<dbReference type="CDD" id="cd00075">
    <property type="entry name" value="HATPase"/>
    <property type="match status" value="1"/>
</dbReference>
<evidence type="ECO:0000256" key="4">
    <source>
        <dbReference type="ARBA" id="ARBA00022475"/>
    </source>
</evidence>
<dbReference type="Gene3D" id="6.10.340.10">
    <property type="match status" value="1"/>
</dbReference>
<dbReference type="Pfam" id="PF00512">
    <property type="entry name" value="HisKA"/>
    <property type="match status" value="1"/>
</dbReference>
<evidence type="ECO:0000256" key="1">
    <source>
        <dbReference type="ARBA" id="ARBA00000085"/>
    </source>
</evidence>
<keyword evidence="9" id="KW-0067">ATP-binding</keyword>
<keyword evidence="11 12" id="KW-0472">Membrane</keyword>
<dbReference type="SUPFAM" id="SSF55874">
    <property type="entry name" value="ATPase domain of HSP90 chaperone/DNA topoisomerase II/histidine kinase"/>
    <property type="match status" value="1"/>
</dbReference>
<proteinExistence type="predicted"/>
<dbReference type="AlphaFoldDB" id="A0A3G3JZU9"/>
<evidence type="ECO:0000256" key="9">
    <source>
        <dbReference type="ARBA" id="ARBA00022840"/>
    </source>
</evidence>
<evidence type="ECO:0000256" key="6">
    <source>
        <dbReference type="ARBA" id="ARBA00022679"/>
    </source>
</evidence>
<dbReference type="Gene3D" id="3.30.565.10">
    <property type="entry name" value="Histidine kinase-like ATPase, C-terminal domain"/>
    <property type="match status" value="1"/>
</dbReference>
<dbReference type="InterPro" id="IPR036097">
    <property type="entry name" value="HisK_dim/P_sf"/>
</dbReference>
<dbReference type="CDD" id="cd06225">
    <property type="entry name" value="HAMP"/>
    <property type="match status" value="1"/>
</dbReference>
<dbReference type="SMART" id="SM00304">
    <property type="entry name" value="HAMP"/>
    <property type="match status" value="1"/>
</dbReference>
<evidence type="ECO:0000256" key="3">
    <source>
        <dbReference type="ARBA" id="ARBA00012438"/>
    </source>
</evidence>
<accession>A0A3G3JZU9</accession>
<keyword evidence="16" id="KW-1185">Reference proteome</keyword>
<dbReference type="KEGG" id="coh:EAV92_10855"/>
<dbReference type="PRINTS" id="PR00344">
    <property type="entry name" value="BCTRLSENSOR"/>
</dbReference>
<dbReference type="RefSeq" id="WP_123041101.1">
    <property type="nucleotide sequence ID" value="NZ_CP033433.1"/>
</dbReference>
<dbReference type="EMBL" id="CP033433">
    <property type="protein sequence ID" value="AYQ73019.1"/>
    <property type="molecule type" value="Genomic_DNA"/>
</dbReference>
<reference evidence="15 16" key="1">
    <citation type="submission" date="2018-10" db="EMBL/GenBank/DDBJ databases">
        <title>Genome Sequence of Cohnella sp.</title>
        <authorList>
            <person name="Srinivasan S."/>
            <person name="Kim M.K."/>
        </authorList>
    </citation>
    <scope>NUCLEOTIDE SEQUENCE [LARGE SCALE GENOMIC DNA]</scope>
    <source>
        <strain evidence="15 16">18JY8-7</strain>
    </source>
</reference>
<feature type="domain" description="HAMP" evidence="14">
    <location>
        <begin position="69"/>
        <end position="121"/>
    </location>
</feature>
<dbReference type="GO" id="GO:0004721">
    <property type="term" value="F:phosphoprotein phosphatase activity"/>
    <property type="evidence" value="ECO:0007669"/>
    <property type="project" value="TreeGrafter"/>
</dbReference>
<dbReference type="Proteomes" id="UP000269097">
    <property type="component" value="Chromosome"/>
</dbReference>
<feature type="transmembrane region" description="Helical" evidence="12">
    <location>
        <begin position="44"/>
        <end position="66"/>
    </location>
</feature>
<dbReference type="PROSITE" id="PS50109">
    <property type="entry name" value="HIS_KIN"/>
    <property type="match status" value="1"/>
</dbReference>
<evidence type="ECO:0000256" key="7">
    <source>
        <dbReference type="ARBA" id="ARBA00022741"/>
    </source>
</evidence>
<dbReference type="InterPro" id="IPR003594">
    <property type="entry name" value="HATPase_dom"/>
</dbReference>
<dbReference type="EC" id="2.7.13.3" evidence="3"/>